<dbReference type="AlphaFoldDB" id="A0A915CA91"/>
<protein>
    <submittedName>
        <fullName evidence="2">Uncharacterized protein</fullName>
    </submittedName>
</protein>
<dbReference type="WBParaSite" id="PgR113_g008_t01">
    <property type="protein sequence ID" value="PgR113_g008_t01"/>
    <property type="gene ID" value="PgR113_g008"/>
</dbReference>
<dbReference type="Proteomes" id="UP000887569">
    <property type="component" value="Unplaced"/>
</dbReference>
<evidence type="ECO:0000313" key="1">
    <source>
        <dbReference type="Proteomes" id="UP000887569"/>
    </source>
</evidence>
<sequence length="40" mass="4341">MLQAPLRPPQAESSLHGANVAHAPQLHLPSAIPMHFPKFC</sequence>
<proteinExistence type="predicted"/>
<evidence type="ECO:0000313" key="2">
    <source>
        <dbReference type="WBParaSite" id="PgR113_g008_t01"/>
    </source>
</evidence>
<keyword evidence="1" id="KW-1185">Reference proteome</keyword>
<name>A0A915CA91_PARUN</name>
<accession>A0A915CA91</accession>
<reference evidence="2" key="1">
    <citation type="submission" date="2022-11" db="UniProtKB">
        <authorList>
            <consortium name="WormBaseParasite"/>
        </authorList>
    </citation>
    <scope>IDENTIFICATION</scope>
</reference>
<organism evidence="1 2">
    <name type="scientific">Parascaris univalens</name>
    <name type="common">Nematode worm</name>
    <dbReference type="NCBI Taxonomy" id="6257"/>
    <lineage>
        <taxon>Eukaryota</taxon>
        <taxon>Metazoa</taxon>
        <taxon>Ecdysozoa</taxon>
        <taxon>Nematoda</taxon>
        <taxon>Chromadorea</taxon>
        <taxon>Rhabditida</taxon>
        <taxon>Spirurina</taxon>
        <taxon>Ascaridomorpha</taxon>
        <taxon>Ascaridoidea</taxon>
        <taxon>Ascarididae</taxon>
        <taxon>Parascaris</taxon>
    </lineage>
</organism>